<dbReference type="PROSITE" id="PS51186">
    <property type="entry name" value="GNAT"/>
    <property type="match status" value="1"/>
</dbReference>
<name>A0A1I2ZAJ0_9SPHI</name>
<accession>A0A1I2ZAJ0</accession>
<organism evidence="2 3">
    <name type="scientific">Pedobacter insulae</name>
    <dbReference type="NCBI Taxonomy" id="414048"/>
    <lineage>
        <taxon>Bacteria</taxon>
        <taxon>Pseudomonadati</taxon>
        <taxon>Bacteroidota</taxon>
        <taxon>Sphingobacteriia</taxon>
        <taxon>Sphingobacteriales</taxon>
        <taxon>Sphingobacteriaceae</taxon>
        <taxon>Pedobacter</taxon>
    </lineage>
</organism>
<keyword evidence="3" id="KW-1185">Reference proteome</keyword>
<dbReference type="RefSeq" id="WP_090996009.1">
    <property type="nucleotide sequence ID" value="NZ_FOPP01000009.1"/>
</dbReference>
<dbReference type="InterPro" id="IPR016181">
    <property type="entry name" value="Acyl_CoA_acyltransferase"/>
</dbReference>
<feature type="domain" description="N-acetyltransferase" evidence="1">
    <location>
        <begin position="91"/>
        <end position="230"/>
    </location>
</feature>
<dbReference type="Proteomes" id="UP000199666">
    <property type="component" value="Unassembled WGS sequence"/>
</dbReference>
<dbReference type="STRING" id="414048.SAMN04489864_10994"/>
<dbReference type="GO" id="GO:0016747">
    <property type="term" value="F:acyltransferase activity, transferring groups other than amino-acyl groups"/>
    <property type="evidence" value="ECO:0007669"/>
    <property type="project" value="InterPro"/>
</dbReference>
<dbReference type="EMBL" id="FOPP01000009">
    <property type="protein sequence ID" value="SFH34605.1"/>
    <property type="molecule type" value="Genomic_DNA"/>
</dbReference>
<sequence>MEHVLDNPIYHALRTKHQLYAMGSDEANYYIEDVAPFAGLKNNSLADLADLYKITAPESSFVVFTPTAYKIPDEWKLIAQIDMFQMVYDHAHVPKDVDGDFEDLHDQHVDEMIELVKLTQPGPFKSRTIALGNYTGVFNQGKLVSMAGHRFHPAPYIEISAVCTHPDHLGNGYAYRLLREQVKRILAQAQIPFLHVRNDNLAAVKLYQKLGFEVRTDMLAYVLQKQSNLEK</sequence>
<dbReference type="InterPro" id="IPR013653">
    <property type="entry name" value="GCN5-like_dom"/>
</dbReference>
<protein>
    <submittedName>
        <fullName evidence="2">FR47-like protein</fullName>
    </submittedName>
</protein>
<reference evidence="2 3" key="1">
    <citation type="submission" date="2016-10" db="EMBL/GenBank/DDBJ databases">
        <authorList>
            <person name="de Groot N.N."/>
        </authorList>
    </citation>
    <scope>NUCLEOTIDE SEQUENCE [LARGE SCALE GENOMIC DNA]</scope>
    <source>
        <strain evidence="2 3">DSM 18684</strain>
    </source>
</reference>
<dbReference type="CDD" id="cd04301">
    <property type="entry name" value="NAT_SF"/>
    <property type="match status" value="1"/>
</dbReference>
<dbReference type="InterPro" id="IPR000182">
    <property type="entry name" value="GNAT_dom"/>
</dbReference>
<evidence type="ECO:0000313" key="2">
    <source>
        <dbReference type="EMBL" id="SFH34605.1"/>
    </source>
</evidence>
<dbReference type="Pfam" id="PF08445">
    <property type="entry name" value="FR47"/>
    <property type="match status" value="1"/>
</dbReference>
<proteinExistence type="predicted"/>
<evidence type="ECO:0000313" key="3">
    <source>
        <dbReference type="Proteomes" id="UP000199666"/>
    </source>
</evidence>
<dbReference type="SUPFAM" id="SSF55729">
    <property type="entry name" value="Acyl-CoA N-acyltransferases (Nat)"/>
    <property type="match status" value="1"/>
</dbReference>
<evidence type="ECO:0000259" key="1">
    <source>
        <dbReference type="PROSITE" id="PS51186"/>
    </source>
</evidence>
<dbReference type="AlphaFoldDB" id="A0A1I2ZAJ0"/>
<gene>
    <name evidence="2" type="ORF">SAMN04489864_10994</name>
</gene>
<dbReference type="OrthoDB" id="9797456at2"/>
<dbReference type="Gene3D" id="3.40.630.30">
    <property type="match status" value="1"/>
</dbReference>